<evidence type="ECO:0000313" key="2">
    <source>
        <dbReference type="Proteomes" id="UP000242770"/>
    </source>
</evidence>
<protein>
    <submittedName>
        <fullName evidence="1">Uncharacterized protein</fullName>
    </submittedName>
</protein>
<accession>A0A0F7RUW7</accession>
<sequence length="319" mass="36158">FVRKYSLKVDVGKKTPSKAFVRAIAENATVQQPSASARKQDQLFPLQLAFVGHWAANDRFSSTYQFEHDHLLLGIDEQHVIRITGGYSSVSFLPRDVRAYRIDKTYDTPTAILFELKQNPLLRGGIAPSLRSPHHFNLPSRLIHVTFGTDHTSRYYVKRFSKFLDDHFKDVPNVEMGNVQVVRDNNEAWIAGFFKKSESLGIELAFLREGQHTLALRVLKNLVPKLEARQERDKTEEQVHRITNKLWEEAHKEAVAIDTNGLLTFMEPSLMKGREGATTITPNYGFGDAERYIKSRVLDILKNGITVAGPHSTMQAGAE</sequence>
<proteinExistence type="predicted"/>
<gene>
    <name evidence="1" type="primary">SSCI49270.1</name>
</gene>
<reference evidence="2" key="1">
    <citation type="submission" date="2014-06" db="EMBL/GenBank/DDBJ databases">
        <authorList>
            <person name="Berkman P.J."/>
        </authorList>
    </citation>
    <scope>NUCLEOTIDE SEQUENCE [LARGE SCALE GENOMIC DNA]</scope>
</reference>
<feature type="non-terminal residue" evidence="1">
    <location>
        <position position="1"/>
    </location>
</feature>
<dbReference type="STRING" id="49012.A0A0F7RUW7"/>
<organism evidence="1 2">
    <name type="scientific">Sporisorium scitamineum</name>
    <dbReference type="NCBI Taxonomy" id="49012"/>
    <lineage>
        <taxon>Eukaryota</taxon>
        <taxon>Fungi</taxon>
        <taxon>Dikarya</taxon>
        <taxon>Basidiomycota</taxon>
        <taxon>Ustilaginomycotina</taxon>
        <taxon>Ustilaginomycetes</taxon>
        <taxon>Ustilaginales</taxon>
        <taxon>Ustilaginaceae</taxon>
        <taxon>Sporisorium</taxon>
    </lineage>
</organism>
<name>A0A0F7RUW7_9BASI</name>
<keyword evidence="2" id="KW-1185">Reference proteome</keyword>
<evidence type="ECO:0000313" key="1">
    <source>
        <dbReference type="EMBL" id="CDS00716.1"/>
    </source>
</evidence>
<dbReference type="EMBL" id="CCFA01002909">
    <property type="protein sequence ID" value="CDS00716.1"/>
    <property type="molecule type" value="Genomic_DNA"/>
</dbReference>
<dbReference type="AlphaFoldDB" id="A0A0F7RUW7"/>
<dbReference type="Proteomes" id="UP000242770">
    <property type="component" value="Unassembled WGS sequence"/>
</dbReference>